<dbReference type="PROSITE" id="PS51257">
    <property type="entry name" value="PROKAR_LIPOPROTEIN"/>
    <property type="match status" value="1"/>
</dbReference>
<organism evidence="1 2">
    <name type="scientific">Cedecea neteri</name>
    <dbReference type="NCBI Taxonomy" id="158822"/>
    <lineage>
        <taxon>Bacteria</taxon>
        <taxon>Pseudomonadati</taxon>
        <taxon>Pseudomonadota</taxon>
        <taxon>Gammaproteobacteria</taxon>
        <taxon>Enterobacterales</taxon>
        <taxon>Enterobacteriaceae</taxon>
        <taxon>Cedecea</taxon>
    </lineage>
</organism>
<sequence>MGNTPVKPARTNGNQSQSLVFSCLLSQQERLKQRVGVPCSLVAKRANYPAVRSWAREILTRHLNYRAGWRFKRLNEAGFIGLFRRKENAVQNSVREKPVISVNSISRPRAVIGWTITRPRTVFLSLPISACSFLVIARLYGRRHQLLCFFAQLLVTHRLQASDFDFQLLPLFFQLAYFSASLIRCKPGISWRMASRRSLRRLISDFSISFILTYRE</sequence>
<name>A0A2X2TE02_9ENTR</name>
<protein>
    <submittedName>
        <fullName evidence="1">Uncharacterized protein</fullName>
    </submittedName>
</protein>
<accession>A0A2X2TE02</accession>
<evidence type="ECO:0000313" key="2">
    <source>
        <dbReference type="Proteomes" id="UP000251197"/>
    </source>
</evidence>
<dbReference type="Proteomes" id="UP000251197">
    <property type="component" value="Unassembled WGS sequence"/>
</dbReference>
<evidence type="ECO:0000313" key="1">
    <source>
        <dbReference type="EMBL" id="SQA98843.1"/>
    </source>
</evidence>
<dbReference type="EMBL" id="UAVU01000003">
    <property type="protein sequence ID" value="SQA98843.1"/>
    <property type="molecule type" value="Genomic_DNA"/>
</dbReference>
<reference evidence="1 2" key="1">
    <citation type="submission" date="2018-06" db="EMBL/GenBank/DDBJ databases">
        <authorList>
            <consortium name="Pathogen Informatics"/>
            <person name="Doyle S."/>
        </authorList>
    </citation>
    <scope>NUCLEOTIDE SEQUENCE [LARGE SCALE GENOMIC DNA]</scope>
    <source>
        <strain evidence="1 2">NCTC12120</strain>
    </source>
</reference>
<gene>
    <name evidence="1" type="ORF">NCTC12120_02742</name>
</gene>
<dbReference type="AlphaFoldDB" id="A0A2X2TE02"/>
<proteinExistence type="predicted"/>